<dbReference type="EMBL" id="UINC01039107">
    <property type="protein sequence ID" value="SVB37096.1"/>
    <property type="molecule type" value="Genomic_DNA"/>
</dbReference>
<organism evidence="1">
    <name type="scientific">marine metagenome</name>
    <dbReference type="NCBI Taxonomy" id="408172"/>
    <lineage>
        <taxon>unclassified sequences</taxon>
        <taxon>metagenomes</taxon>
        <taxon>ecological metagenomes</taxon>
    </lineage>
</organism>
<protein>
    <submittedName>
        <fullName evidence="1">Uncharacterized protein</fullName>
    </submittedName>
</protein>
<evidence type="ECO:0000313" key="1">
    <source>
        <dbReference type="EMBL" id="SVB37096.1"/>
    </source>
</evidence>
<gene>
    <name evidence="1" type="ORF">METZ01_LOCUS189950</name>
</gene>
<accession>A0A382DF16</accession>
<proteinExistence type="predicted"/>
<name>A0A382DF16_9ZZZZ</name>
<sequence>MMRSLLVLFFAFCSVVYSGYTITAVVIDANENDLHLPHVTGYFNGGNNIRITVVIDGDDATNFSQLQVGVCFTNSAETPADDHANFATLGDYQFDPIAGGSRTVQIDLNRSTLIASYQQLSDDDYYSCGNLCANGYPRFDIWIKLLTPAMDADGRGWLDVNFNDNNALESTDDEDDTDAYLVYDIWVNQIHLELNRYNGFQAYNNYTFSRQEIQFEIWPLTLSYGGADYVIGGQLSNHNGTVQNILTMDPNTGPTLTYVIGTVDADSLTRSGNQTVVSAPFADDPFIHGRTYDYSYHTYDAAGNSYNPGTIRHDVQFDNQAPLPIITGLIGDGEDPLTFTGVITEGQFVNDDNPIYLKIQWQESDGTDEPFDMQSFPVGDIGIDNATLGNLVSPTEENDYYYVPVTLSDNGVISAQ</sequence>
<feature type="non-terminal residue" evidence="1">
    <location>
        <position position="416"/>
    </location>
</feature>
<reference evidence="1" key="1">
    <citation type="submission" date="2018-05" db="EMBL/GenBank/DDBJ databases">
        <authorList>
            <person name="Lanie J.A."/>
            <person name="Ng W.-L."/>
            <person name="Kazmierczak K.M."/>
            <person name="Andrzejewski T.M."/>
            <person name="Davidsen T.M."/>
            <person name="Wayne K.J."/>
            <person name="Tettelin H."/>
            <person name="Glass J.I."/>
            <person name="Rusch D."/>
            <person name="Podicherti R."/>
            <person name="Tsui H.-C.T."/>
            <person name="Winkler M.E."/>
        </authorList>
    </citation>
    <scope>NUCLEOTIDE SEQUENCE</scope>
</reference>
<dbReference type="AlphaFoldDB" id="A0A382DF16"/>